<comment type="caution">
    <text evidence="3">The sequence shown here is derived from an EMBL/GenBank/DDBJ whole genome shotgun (WGS) entry which is preliminary data.</text>
</comment>
<evidence type="ECO:0000313" key="4">
    <source>
        <dbReference type="Proteomes" id="UP001185254"/>
    </source>
</evidence>
<proteinExistence type="predicted"/>
<dbReference type="EMBL" id="JAVDQN010000005">
    <property type="protein sequence ID" value="MDR6378635.1"/>
    <property type="molecule type" value="Genomic_DNA"/>
</dbReference>
<feature type="compositionally biased region" description="Low complexity" evidence="1">
    <location>
        <begin position="122"/>
        <end position="156"/>
    </location>
</feature>
<feature type="compositionally biased region" description="Pro residues" evidence="1">
    <location>
        <begin position="203"/>
        <end position="216"/>
    </location>
</feature>
<evidence type="ECO:0000313" key="3">
    <source>
        <dbReference type="EMBL" id="MDR6378635.1"/>
    </source>
</evidence>
<evidence type="ECO:0000256" key="1">
    <source>
        <dbReference type="SAM" id="MobiDB-lite"/>
    </source>
</evidence>
<evidence type="ECO:0008006" key="5">
    <source>
        <dbReference type="Google" id="ProtNLM"/>
    </source>
</evidence>
<feature type="region of interest" description="Disordered" evidence="1">
    <location>
        <begin position="31"/>
        <end position="101"/>
    </location>
</feature>
<keyword evidence="4" id="KW-1185">Reference proteome</keyword>
<dbReference type="Proteomes" id="UP001185254">
    <property type="component" value="Unassembled WGS sequence"/>
</dbReference>
<sequence length="260" mass="27131">MTNTGKTLIIGLVLADLVVCGYLFYPREDRKSAPPAEAALTAPDTTESRSYGESHVIAGSIARPGSPDANANASAKSNSGTIVSGGDVRAPAPAAPMPTTPAATAAPAATVANIPAAEMQPQAQVAQPVQPQTQQTQQTQVQPQPQSQPQQQPQPQRYSARSKATQHADDARSHEDLRRHGSSDVGALMTELLVRESAKLDPSLPPPPASPTPPPSSVTDREPINRRNSNPVAAAMTDQLVKESARVTPASGAQRQPGTQ</sequence>
<protein>
    <recommendedName>
        <fullName evidence="5">Extensin</fullName>
    </recommendedName>
</protein>
<feature type="transmembrane region" description="Helical" evidence="2">
    <location>
        <begin position="7"/>
        <end position="25"/>
    </location>
</feature>
<evidence type="ECO:0000256" key="2">
    <source>
        <dbReference type="SAM" id="Phobius"/>
    </source>
</evidence>
<name>A0ABU1L5Z7_9BURK</name>
<feature type="compositionally biased region" description="Low complexity" evidence="1">
    <location>
        <begin position="69"/>
        <end position="79"/>
    </location>
</feature>
<dbReference type="RefSeq" id="WP_310070324.1">
    <property type="nucleotide sequence ID" value="NZ_JAVDQN010000005.1"/>
</dbReference>
<reference evidence="3 4" key="1">
    <citation type="submission" date="2023-07" db="EMBL/GenBank/DDBJ databases">
        <title>Sorghum-associated microbial communities from plants grown in Nebraska, USA.</title>
        <authorList>
            <person name="Schachtman D."/>
        </authorList>
    </citation>
    <scope>NUCLEOTIDE SEQUENCE [LARGE SCALE GENOMIC DNA]</scope>
    <source>
        <strain evidence="3 4">DS1039</strain>
    </source>
</reference>
<gene>
    <name evidence="3" type="ORF">J2776_005356</name>
</gene>
<feature type="region of interest" description="Disordered" evidence="1">
    <location>
        <begin position="122"/>
        <end position="260"/>
    </location>
</feature>
<feature type="compositionally biased region" description="Polar residues" evidence="1">
    <location>
        <begin position="251"/>
        <end position="260"/>
    </location>
</feature>
<feature type="compositionally biased region" description="Basic and acidic residues" evidence="1">
    <location>
        <begin position="166"/>
        <end position="182"/>
    </location>
</feature>
<organism evidence="3 4">
    <name type="scientific">Paraburkholderia caledonica</name>
    <dbReference type="NCBI Taxonomy" id="134536"/>
    <lineage>
        <taxon>Bacteria</taxon>
        <taxon>Pseudomonadati</taxon>
        <taxon>Pseudomonadota</taxon>
        <taxon>Betaproteobacteria</taxon>
        <taxon>Burkholderiales</taxon>
        <taxon>Burkholderiaceae</taxon>
        <taxon>Paraburkholderia</taxon>
    </lineage>
</organism>
<keyword evidence="2" id="KW-1133">Transmembrane helix</keyword>
<keyword evidence="2" id="KW-0812">Transmembrane</keyword>
<keyword evidence="2" id="KW-0472">Membrane</keyword>
<accession>A0ABU1L5Z7</accession>